<reference evidence="1" key="1">
    <citation type="journal article" date="2019" name="Environ. Microbiol.">
        <title>Fungal ecological strategies reflected in gene transcription - a case study of two litter decomposers.</title>
        <authorList>
            <person name="Barbi F."/>
            <person name="Kohler A."/>
            <person name="Barry K."/>
            <person name="Baskaran P."/>
            <person name="Daum C."/>
            <person name="Fauchery L."/>
            <person name="Ihrmark K."/>
            <person name="Kuo A."/>
            <person name="LaButti K."/>
            <person name="Lipzen A."/>
            <person name="Morin E."/>
            <person name="Grigoriev I.V."/>
            <person name="Henrissat B."/>
            <person name="Lindahl B."/>
            <person name="Martin F."/>
        </authorList>
    </citation>
    <scope>NUCLEOTIDE SEQUENCE</scope>
    <source>
        <strain evidence="1">JB14</strain>
    </source>
</reference>
<dbReference type="EMBL" id="ML769607">
    <property type="protein sequence ID" value="KAE9391976.1"/>
    <property type="molecule type" value="Genomic_DNA"/>
</dbReference>
<dbReference type="OrthoDB" id="3202607at2759"/>
<sequence length="229" mass="25967">MRQRCGCYKSLPAGIGFGGGRLAPGTYANTSHNADVLEAALGDPAMQRMARYVDQALLQFFPKLHMLYTRLMQKIIEEDNPGLKRLFAGCCYAACHFNLDRASTLIHADYWNVIFGMCGVYSSGPYDYKRRGHLIMWSLGIVVEFPPGCAILLPSAPVEHSNTPLAEGERRSSIAFFVSAGLARWYHNGYMSDKEYLDRASEQQKKAWMDYRDTLWELGMELWKHPPKQ</sequence>
<accession>A0A6A4H2I5</accession>
<evidence type="ECO:0000313" key="2">
    <source>
        <dbReference type="EMBL" id="KAE9400261.1"/>
    </source>
</evidence>
<evidence type="ECO:0000313" key="3">
    <source>
        <dbReference type="Proteomes" id="UP000799118"/>
    </source>
</evidence>
<dbReference type="Proteomes" id="UP000799118">
    <property type="component" value="Unassembled WGS sequence"/>
</dbReference>
<gene>
    <name evidence="2" type="ORF">BT96DRAFT_819451</name>
    <name evidence="1" type="ORF">BT96DRAFT_831228</name>
</gene>
<dbReference type="AlphaFoldDB" id="A0A6A4H2I5"/>
<keyword evidence="3" id="KW-1185">Reference proteome</keyword>
<evidence type="ECO:0000313" key="1">
    <source>
        <dbReference type="EMBL" id="KAE9391976.1"/>
    </source>
</evidence>
<dbReference type="EMBL" id="ML769458">
    <property type="protein sequence ID" value="KAE9400261.1"/>
    <property type="molecule type" value="Genomic_DNA"/>
</dbReference>
<proteinExistence type="predicted"/>
<name>A0A6A4H2I5_9AGAR</name>
<protein>
    <submittedName>
        <fullName evidence="1">Uncharacterized protein</fullName>
    </submittedName>
</protein>
<dbReference type="Gene3D" id="3.60.130.30">
    <property type="match status" value="1"/>
</dbReference>
<organism evidence="1 3">
    <name type="scientific">Gymnopus androsaceus JB14</name>
    <dbReference type="NCBI Taxonomy" id="1447944"/>
    <lineage>
        <taxon>Eukaryota</taxon>
        <taxon>Fungi</taxon>
        <taxon>Dikarya</taxon>
        <taxon>Basidiomycota</taxon>
        <taxon>Agaricomycotina</taxon>
        <taxon>Agaricomycetes</taxon>
        <taxon>Agaricomycetidae</taxon>
        <taxon>Agaricales</taxon>
        <taxon>Marasmiineae</taxon>
        <taxon>Omphalotaceae</taxon>
        <taxon>Gymnopus</taxon>
    </lineage>
</organism>